<keyword evidence="4 5" id="KW-0472">Membrane</keyword>
<keyword evidence="3 5" id="KW-1133">Transmembrane helix</keyword>
<evidence type="ECO:0000256" key="5">
    <source>
        <dbReference type="SAM" id="Phobius"/>
    </source>
</evidence>
<reference evidence="8 9" key="2">
    <citation type="journal article" date="2019" name="PLoS Negl. Trop. Dis.">
        <title>Revisiting the worldwide diversity of Leptospira species in the environment.</title>
        <authorList>
            <person name="Vincent A.T."/>
            <person name="Schiettekatte O."/>
            <person name="Bourhy P."/>
            <person name="Veyrier F.J."/>
            <person name="Picardeau M."/>
        </authorList>
    </citation>
    <scope>NUCLEOTIDE SEQUENCE [LARGE SCALE GENOMIC DNA]</scope>
    <source>
        <strain evidence="7 9">201800273</strain>
        <strain evidence="8">201800295</strain>
    </source>
</reference>
<dbReference type="OrthoDB" id="7960583at2"/>
<comment type="caution">
    <text evidence="7">The sequence shown here is derived from an EMBL/GenBank/DDBJ whole genome shotgun (WGS) entry which is preliminary data.</text>
</comment>
<keyword evidence="2 5" id="KW-0812">Transmembrane</keyword>
<reference evidence="6" key="1">
    <citation type="submission" date="2018-10" db="EMBL/GenBank/DDBJ databases">
        <authorList>
            <person name="Vincent A.T."/>
            <person name="Schiettekatte O."/>
            <person name="Bourhy P."/>
            <person name="Veyrier F.J."/>
            <person name="Picardeau M."/>
        </authorList>
    </citation>
    <scope>NUCLEOTIDE SEQUENCE</scope>
    <source>
        <strain evidence="6">201800295</strain>
    </source>
</reference>
<dbReference type="AlphaFoldDB" id="A0A7I0HVI1"/>
<feature type="transmembrane region" description="Helical" evidence="5">
    <location>
        <begin position="95"/>
        <end position="115"/>
    </location>
</feature>
<dbReference type="Proteomes" id="UP000297617">
    <property type="component" value="Unassembled WGS sequence"/>
</dbReference>
<dbReference type="InterPro" id="IPR016944">
    <property type="entry name" value="UCP030066"/>
</dbReference>
<feature type="transmembrane region" description="Helical" evidence="5">
    <location>
        <begin position="7"/>
        <end position="27"/>
    </location>
</feature>
<evidence type="ECO:0000313" key="6">
    <source>
        <dbReference type="EMBL" id="TGK49099.1"/>
    </source>
</evidence>
<organism evidence="7 9">
    <name type="scientific">Leptospira bouyouniensis</name>
    <dbReference type="NCBI Taxonomy" id="2484911"/>
    <lineage>
        <taxon>Bacteria</taxon>
        <taxon>Pseudomonadati</taxon>
        <taxon>Spirochaetota</taxon>
        <taxon>Spirochaetia</taxon>
        <taxon>Leptospirales</taxon>
        <taxon>Leptospiraceae</taxon>
        <taxon>Leptospira</taxon>
    </lineage>
</organism>
<dbReference type="Proteomes" id="UP000297641">
    <property type="component" value="Unassembled WGS sequence"/>
</dbReference>
<proteinExistence type="predicted"/>
<dbReference type="RefSeq" id="WP_135740176.1">
    <property type="nucleotide sequence ID" value="NZ_RQFD01000013.1"/>
</dbReference>
<evidence type="ECO:0000256" key="4">
    <source>
        <dbReference type="ARBA" id="ARBA00023136"/>
    </source>
</evidence>
<keyword evidence="8" id="KW-1185">Reference proteome</keyword>
<dbReference type="EMBL" id="RQFD01000013">
    <property type="protein sequence ID" value="TGK49099.1"/>
    <property type="molecule type" value="Genomic_DNA"/>
</dbReference>
<evidence type="ECO:0000256" key="3">
    <source>
        <dbReference type="ARBA" id="ARBA00022989"/>
    </source>
</evidence>
<dbReference type="InterPro" id="IPR032808">
    <property type="entry name" value="DoxX"/>
</dbReference>
<comment type="subcellular location">
    <subcellularLocation>
        <location evidence="1">Membrane</location>
        <topology evidence="1">Multi-pass membrane protein</topology>
    </subcellularLocation>
</comment>
<dbReference type="GO" id="GO:0016020">
    <property type="term" value="C:membrane"/>
    <property type="evidence" value="ECO:0007669"/>
    <property type="project" value="UniProtKB-SubCell"/>
</dbReference>
<evidence type="ECO:0000313" key="9">
    <source>
        <dbReference type="Proteomes" id="UP000297641"/>
    </source>
</evidence>
<dbReference type="EMBL" id="RQFT01000003">
    <property type="protein sequence ID" value="TGL08052.1"/>
    <property type="molecule type" value="Genomic_DNA"/>
</dbReference>
<evidence type="ECO:0000313" key="8">
    <source>
        <dbReference type="Proteomes" id="UP000297617"/>
    </source>
</evidence>
<protein>
    <submittedName>
        <fullName evidence="7">DoxX family protein</fullName>
    </submittedName>
</protein>
<accession>A0A7I0HVI1</accession>
<evidence type="ECO:0000256" key="1">
    <source>
        <dbReference type="ARBA" id="ARBA00004141"/>
    </source>
</evidence>
<gene>
    <name evidence="6" type="ORF">EHQ10_09350</name>
    <name evidence="7" type="ORF">EHQ43_03120</name>
</gene>
<name>A0A7I0HVI1_9LEPT</name>
<dbReference type="Pfam" id="PF13564">
    <property type="entry name" value="DoxX_2"/>
    <property type="match status" value="1"/>
</dbReference>
<evidence type="ECO:0000313" key="7">
    <source>
        <dbReference type="EMBL" id="TGL08052.1"/>
    </source>
</evidence>
<feature type="transmembrane region" description="Helical" evidence="5">
    <location>
        <begin position="72"/>
        <end position="89"/>
    </location>
</feature>
<evidence type="ECO:0000256" key="2">
    <source>
        <dbReference type="ARBA" id="ARBA00022692"/>
    </source>
</evidence>
<dbReference type="PIRSF" id="PIRSF030066">
    <property type="entry name" value="UCP030066"/>
    <property type="match status" value="1"/>
</dbReference>
<feature type="transmembrane region" description="Helical" evidence="5">
    <location>
        <begin position="47"/>
        <end position="65"/>
    </location>
</feature>
<sequence>MNLKTIIYWVTTVLISVAMVFSAVSYFTNPEVSEGFKHLGYPNYFRVELGIAKILGAIVLLVPKIPSQIKEWAYAGFGITFLSAAIAHSQSGDPLSMVITPLVIFGILSTSYVYYHKTKV</sequence>